<dbReference type="InterPro" id="IPR034593">
    <property type="entry name" value="DgoD-like"/>
</dbReference>
<accession>I6ZTZ0</accession>
<reference evidence="10 11" key="1">
    <citation type="journal article" date="2013" name="PLoS ONE">
        <title>Genomic analysis of Melioribacter roseus, facultatively anaerobic organotrophic bacterium representing a novel deep lineage within Bacteriodetes/Chlorobi group.</title>
        <authorList>
            <person name="Kadnikov V.V."/>
            <person name="Mardanov A.V."/>
            <person name="Podosokorskaya O.A."/>
            <person name="Gavrilov S.N."/>
            <person name="Kublanov I.V."/>
            <person name="Beletsky A.V."/>
            <person name="Bonch-Osmolovskaya E.A."/>
            <person name="Ravin N.V."/>
        </authorList>
    </citation>
    <scope>NUCLEOTIDE SEQUENCE [LARGE SCALE GENOMIC DNA]</scope>
    <source>
        <strain evidence="11">JCM 17771 / P3M-2</strain>
    </source>
</reference>
<feature type="binding site" evidence="6">
    <location>
        <position position="181"/>
    </location>
    <ligand>
        <name>Mg(2+)</name>
        <dbReference type="ChEBI" id="CHEBI:18420"/>
    </ligand>
</feature>
<dbReference type="SUPFAM" id="SSF51604">
    <property type="entry name" value="Enolase C-terminal domain-like"/>
    <property type="match status" value="1"/>
</dbReference>
<dbReference type="InterPro" id="IPR029065">
    <property type="entry name" value="Enolase_C-like"/>
</dbReference>
<protein>
    <recommendedName>
        <fullName evidence="7">Dipeptide epimerase</fullName>
        <ecNumber evidence="7">5.1.1.-</ecNumber>
    </recommendedName>
</protein>
<dbReference type="InterPro" id="IPR013341">
    <property type="entry name" value="Mandelate_racemase_N_dom"/>
</dbReference>
<name>I6ZTZ0_MELRP</name>
<dbReference type="Gene3D" id="3.20.20.120">
    <property type="entry name" value="Enolase-like C-terminal domain"/>
    <property type="match status" value="1"/>
</dbReference>
<dbReference type="SFLD" id="SFLDS00001">
    <property type="entry name" value="Enolase"/>
    <property type="match status" value="1"/>
</dbReference>
<evidence type="ECO:0000256" key="1">
    <source>
        <dbReference type="ARBA" id="ARBA00008031"/>
    </source>
</evidence>
<dbReference type="HOGENOM" id="CLU_030273_4_3_10"/>
<evidence type="ECO:0000256" key="2">
    <source>
        <dbReference type="ARBA" id="ARBA00022723"/>
    </source>
</evidence>
<feature type="active site" description="Proton acceptor; specific for (R)-substrate epimerization" evidence="5">
    <location>
        <position position="155"/>
    </location>
</feature>
<evidence type="ECO:0000259" key="9">
    <source>
        <dbReference type="Pfam" id="PF13378"/>
    </source>
</evidence>
<dbReference type="STRING" id="1191523.MROS_2239"/>
<dbReference type="SFLD" id="SFLDG00180">
    <property type="entry name" value="muconate_cycloisomerase"/>
    <property type="match status" value="1"/>
</dbReference>
<dbReference type="InterPro" id="IPR034603">
    <property type="entry name" value="Dipeptide_epimerase"/>
</dbReference>
<dbReference type="SUPFAM" id="SSF54826">
    <property type="entry name" value="Enolase N-terminal domain-like"/>
    <property type="match status" value="1"/>
</dbReference>
<dbReference type="RefSeq" id="WP_014856901.1">
    <property type="nucleotide sequence ID" value="NC_018178.1"/>
</dbReference>
<evidence type="ECO:0000313" key="11">
    <source>
        <dbReference type="Proteomes" id="UP000009011"/>
    </source>
</evidence>
<feature type="binding site" evidence="6">
    <location>
        <position position="245"/>
    </location>
    <ligand>
        <name>Mg(2+)</name>
        <dbReference type="ChEBI" id="CHEBI:18420"/>
    </ligand>
</feature>
<keyword evidence="11" id="KW-1185">Reference proteome</keyword>
<dbReference type="GO" id="GO:0046872">
    <property type="term" value="F:metal ion binding"/>
    <property type="evidence" value="ECO:0007669"/>
    <property type="project" value="UniProtKB-KW"/>
</dbReference>
<sequence>MKITAAKFTLALKNQFNISYYSRNSTPAVLVKAEDENNIKGYGEASLPQYMKENRESVLNFLNGIEAGDIPGFDALKEYLNILSSHAGDNRAALASVDIALHDYLGKKLNKPVRDFYDVVYKGGVSTSYTIGLDSPDMIERKIKDAAGFDVYKIKLGKDHDYNKEIIRIIRRLTDKPLYVDLNQAWEGLEDLSSENGKLGINFFREFLAWLEENNVILVEQPAPAGEDKVVELLKGSSSIPIIADESVKSLEDVEKVAPFYDGFNLKLMKCGGIYSTFKLIESAKSMNKKIMLGCMTETSCGISAALQLAPLADYIDLDGNLLINNDPFVGLEFSNGKFLLKNLPGLGISPVENLF</sequence>
<feature type="active site" description="Proton acceptor; specific for (S)-substrate epimerization" evidence="5">
    <location>
        <position position="267"/>
    </location>
</feature>
<evidence type="ECO:0000256" key="5">
    <source>
        <dbReference type="PIRSR" id="PIRSR634603-1"/>
    </source>
</evidence>
<feature type="domain" description="Enolase C-terminal" evidence="9">
    <location>
        <begin position="144"/>
        <end position="353"/>
    </location>
</feature>
<dbReference type="EMBL" id="CP003557">
    <property type="protein sequence ID" value="AFN75469.1"/>
    <property type="molecule type" value="Genomic_DNA"/>
</dbReference>
<dbReference type="GO" id="GO:0016855">
    <property type="term" value="F:racemase and epimerase activity, acting on amino acids and derivatives"/>
    <property type="evidence" value="ECO:0007669"/>
    <property type="project" value="UniProtKB-UniRule"/>
</dbReference>
<dbReference type="eggNOG" id="COG4948">
    <property type="taxonomic scope" value="Bacteria"/>
</dbReference>
<evidence type="ECO:0000256" key="7">
    <source>
        <dbReference type="RuleBase" id="RU366006"/>
    </source>
</evidence>
<evidence type="ECO:0000313" key="10">
    <source>
        <dbReference type="EMBL" id="AFN75469.1"/>
    </source>
</evidence>
<dbReference type="InterPro" id="IPR029017">
    <property type="entry name" value="Enolase-like_N"/>
</dbReference>
<keyword evidence="4 7" id="KW-0413">Isomerase</keyword>
<dbReference type="CDD" id="cd03319">
    <property type="entry name" value="L-Ala-DL-Glu_epimerase"/>
    <property type="match status" value="1"/>
</dbReference>
<dbReference type="EC" id="5.1.1.-" evidence="7"/>
<gene>
    <name evidence="10" type="ordered locus">MROS_2239</name>
</gene>
<evidence type="ECO:0000256" key="3">
    <source>
        <dbReference type="ARBA" id="ARBA00022842"/>
    </source>
</evidence>
<dbReference type="PANTHER" id="PTHR48080">
    <property type="entry name" value="D-GALACTONATE DEHYDRATASE-RELATED"/>
    <property type="match status" value="1"/>
</dbReference>
<dbReference type="PANTHER" id="PTHR48080:SF3">
    <property type="entry name" value="ENOLASE SUPERFAMILY MEMBER DDB_G0284701"/>
    <property type="match status" value="1"/>
</dbReference>
<dbReference type="Gene3D" id="3.30.390.10">
    <property type="entry name" value="Enolase-like, N-terminal domain"/>
    <property type="match status" value="1"/>
</dbReference>
<dbReference type="KEGG" id="mro:MROS_2239"/>
<evidence type="ECO:0000256" key="6">
    <source>
        <dbReference type="PIRSR" id="PIRSR634603-3"/>
    </source>
</evidence>
<dbReference type="PATRIC" id="fig|1191523.3.peg.2365"/>
<evidence type="ECO:0000259" key="8">
    <source>
        <dbReference type="Pfam" id="PF02746"/>
    </source>
</evidence>
<comment type="similarity">
    <text evidence="1 7">Belongs to the mandelate racemase/muconate lactonizing enzyme family.</text>
</comment>
<dbReference type="Pfam" id="PF13378">
    <property type="entry name" value="MR_MLE_C"/>
    <property type="match status" value="1"/>
</dbReference>
<proteinExistence type="inferred from homology"/>
<feature type="domain" description="Mandelate racemase/muconate lactonizing enzyme N-terminal" evidence="8">
    <location>
        <begin position="15"/>
        <end position="115"/>
    </location>
</feature>
<dbReference type="AlphaFoldDB" id="I6ZTZ0"/>
<keyword evidence="2 6" id="KW-0479">Metal-binding</keyword>
<dbReference type="InterPro" id="IPR036849">
    <property type="entry name" value="Enolase-like_C_sf"/>
</dbReference>
<evidence type="ECO:0000256" key="4">
    <source>
        <dbReference type="ARBA" id="ARBA00023235"/>
    </source>
</evidence>
<dbReference type="Pfam" id="PF02746">
    <property type="entry name" value="MR_MLE_N"/>
    <property type="match status" value="1"/>
</dbReference>
<dbReference type="OrthoDB" id="9775391at2"/>
<dbReference type="Proteomes" id="UP000009011">
    <property type="component" value="Chromosome"/>
</dbReference>
<organism evidence="10 11">
    <name type="scientific">Melioribacter roseus (strain DSM 23840 / JCM 17771 / VKM B-2668 / P3M-2)</name>
    <dbReference type="NCBI Taxonomy" id="1191523"/>
    <lineage>
        <taxon>Bacteria</taxon>
        <taxon>Pseudomonadati</taxon>
        <taxon>Ignavibacteriota</taxon>
        <taxon>Ignavibacteria</taxon>
        <taxon>Ignavibacteriales</taxon>
        <taxon>Melioribacteraceae</taxon>
        <taxon>Melioribacter</taxon>
    </lineage>
</organism>
<feature type="binding site" evidence="6">
    <location>
        <position position="220"/>
    </location>
    <ligand>
        <name>Mg(2+)</name>
        <dbReference type="ChEBI" id="CHEBI:18420"/>
    </ligand>
</feature>
<keyword evidence="3 6" id="KW-0460">Magnesium</keyword>
<comment type="cofactor">
    <cofactor evidence="6 7">
        <name>Mg(2+)</name>
        <dbReference type="ChEBI" id="CHEBI:18420"/>
    </cofactor>
    <text evidence="6 7">Binds 1 Mg(2+) ion per subunit.</text>
</comment>